<proteinExistence type="predicted"/>
<evidence type="ECO:0000313" key="1">
    <source>
        <dbReference type="EMBL" id="GAA3889934.1"/>
    </source>
</evidence>
<accession>A0ABP7KWM5</accession>
<dbReference type="Proteomes" id="UP001501563">
    <property type="component" value="Unassembled WGS sequence"/>
</dbReference>
<name>A0ABP7KWM5_9ACTN</name>
<organism evidence="1 2">
    <name type="scientific">Streptomyces lannensis</name>
    <dbReference type="NCBI Taxonomy" id="766498"/>
    <lineage>
        <taxon>Bacteria</taxon>
        <taxon>Bacillati</taxon>
        <taxon>Actinomycetota</taxon>
        <taxon>Actinomycetes</taxon>
        <taxon>Kitasatosporales</taxon>
        <taxon>Streptomycetaceae</taxon>
        <taxon>Streptomyces</taxon>
    </lineage>
</organism>
<gene>
    <name evidence="1" type="ORF">GCM10022207_66760</name>
</gene>
<reference evidence="2" key="1">
    <citation type="journal article" date="2019" name="Int. J. Syst. Evol. Microbiol.">
        <title>The Global Catalogue of Microorganisms (GCM) 10K type strain sequencing project: providing services to taxonomists for standard genome sequencing and annotation.</title>
        <authorList>
            <consortium name="The Broad Institute Genomics Platform"/>
            <consortium name="The Broad Institute Genome Sequencing Center for Infectious Disease"/>
            <person name="Wu L."/>
            <person name="Ma J."/>
        </authorList>
    </citation>
    <scope>NUCLEOTIDE SEQUENCE [LARGE SCALE GENOMIC DNA]</scope>
    <source>
        <strain evidence="2">JCM 16578</strain>
    </source>
</reference>
<keyword evidence="2" id="KW-1185">Reference proteome</keyword>
<comment type="caution">
    <text evidence="1">The sequence shown here is derived from an EMBL/GenBank/DDBJ whole genome shotgun (WGS) entry which is preliminary data.</text>
</comment>
<dbReference type="EMBL" id="BAAAZA010000026">
    <property type="protein sequence ID" value="GAA3889934.1"/>
    <property type="molecule type" value="Genomic_DNA"/>
</dbReference>
<evidence type="ECO:0000313" key="2">
    <source>
        <dbReference type="Proteomes" id="UP001501563"/>
    </source>
</evidence>
<sequence>MWSTPGALHQPLQVLTRPSGDAGHGGFCVTLVGLAQEVLVRQETSLTDRRDLCRHRQPQE</sequence>
<protein>
    <submittedName>
        <fullName evidence="1">Uncharacterized protein</fullName>
    </submittedName>
</protein>